<evidence type="ECO:0000256" key="4">
    <source>
        <dbReference type="ARBA" id="ARBA00022729"/>
    </source>
</evidence>
<dbReference type="Proteomes" id="UP000887575">
    <property type="component" value="Unassembled WGS sequence"/>
</dbReference>
<dbReference type="PANTHER" id="PTHR21700">
    <property type="entry name" value="TRANSTHYRETIN-LIKE FAMILY PROTEIN-RELATED"/>
    <property type="match status" value="1"/>
</dbReference>
<comment type="similarity">
    <text evidence="2">Belongs to the nematode transthyretin-like family.</text>
</comment>
<keyword evidence="5" id="KW-1133">Transmembrane helix</keyword>
<evidence type="ECO:0000256" key="1">
    <source>
        <dbReference type="ARBA" id="ARBA00004613"/>
    </source>
</evidence>
<reference evidence="7" key="1">
    <citation type="submission" date="2024-02" db="UniProtKB">
        <authorList>
            <consortium name="WormBaseParasite"/>
        </authorList>
    </citation>
    <scope>IDENTIFICATION</scope>
</reference>
<protein>
    <submittedName>
        <fullName evidence="7">Uncharacterized protein</fullName>
    </submittedName>
</protein>
<evidence type="ECO:0000313" key="7">
    <source>
        <dbReference type="WBParaSite" id="MBELARI_LOCUS8988"/>
    </source>
</evidence>
<evidence type="ECO:0000256" key="3">
    <source>
        <dbReference type="ARBA" id="ARBA00022525"/>
    </source>
</evidence>
<dbReference type="GO" id="GO:0009986">
    <property type="term" value="C:cell surface"/>
    <property type="evidence" value="ECO:0007669"/>
    <property type="project" value="InterPro"/>
</dbReference>
<dbReference type="AlphaFoldDB" id="A0AAF3FPS3"/>
<sequence length="360" mass="41155">MYPTLIFLLFPYWIYAVVTNITVIGTVGCSGKKMAGVKVELYDRDVLSYNDKLATVTTNRDGSFVLAGSENEKGLEPFVLFYHTCRAAANCWRVTHYDIPKGYDNRVFDMSLVTLDMKTSQAAWTNVTVTGMFVCGIRVQRKGIRVELWEHDIFDPNDKLDETISAQDGTWTVSGGEDEFGSLDAFILIYHRCGLETSPHCHRISQYWVPKRFYNSVYKMGIVGLDLYTENDTSWSEWTNVTVTGIFVCGIRVLKGGVKVELWEHDFFDPNDKLDETSPAHDGTWTVFGGEDEFGSIDAFILIYHRCGLETSGHCHRISQYWVPKRFYNSVYNMSLVGLDLRTKNDTTWCRNLDGELTQW</sequence>
<dbReference type="PANTHER" id="PTHR21700:SF30">
    <property type="entry name" value="TRANSTHYRETIN-LIKE FAMILY PROTEIN"/>
    <property type="match status" value="1"/>
</dbReference>
<keyword evidence="3" id="KW-0964">Secreted</keyword>
<comment type="subcellular location">
    <subcellularLocation>
        <location evidence="1">Secreted</location>
    </subcellularLocation>
</comment>
<dbReference type="WBParaSite" id="MBELARI_LOCUS8988">
    <property type="protein sequence ID" value="MBELARI_LOCUS8988"/>
    <property type="gene ID" value="MBELARI_LOCUS8988"/>
</dbReference>
<keyword evidence="5" id="KW-0472">Membrane</keyword>
<proteinExistence type="inferred from homology"/>
<evidence type="ECO:0000256" key="5">
    <source>
        <dbReference type="SAM" id="Phobius"/>
    </source>
</evidence>
<dbReference type="GO" id="GO:0005576">
    <property type="term" value="C:extracellular region"/>
    <property type="evidence" value="ECO:0007669"/>
    <property type="project" value="UniProtKB-SubCell"/>
</dbReference>
<keyword evidence="4" id="KW-0732">Signal</keyword>
<dbReference type="InterPro" id="IPR038479">
    <property type="entry name" value="Transthyretin-like_sf"/>
</dbReference>
<evidence type="ECO:0000313" key="6">
    <source>
        <dbReference type="Proteomes" id="UP000887575"/>
    </source>
</evidence>
<keyword evidence="6" id="KW-1185">Reference proteome</keyword>
<keyword evidence="5" id="KW-0812">Transmembrane</keyword>
<dbReference type="Gene3D" id="2.60.40.3330">
    <property type="match status" value="3"/>
</dbReference>
<feature type="transmembrane region" description="Helical" evidence="5">
    <location>
        <begin position="12"/>
        <end position="31"/>
    </location>
</feature>
<accession>A0AAF3FPS3</accession>
<name>A0AAF3FPS3_9BILA</name>
<dbReference type="InterPro" id="IPR001534">
    <property type="entry name" value="Transthyretin-like"/>
</dbReference>
<dbReference type="Pfam" id="PF01060">
    <property type="entry name" value="TTR-52"/>
    <property type="match status" value="3"/>
</dbReference>
<evidence type="ECO:0000256" key="2">
    <source>
        <dbReference type="ARBA" id="ARBA00010112"/>
    </source>
</evidence>
<organism evidence="6 7">
    <name type="scientific">Mesorhabditis belari</name>
    <dbReference type="NCBI Taxonomy" id="2138241"/>
    <lineage>
        <taxon>Eukaryota</taxon>
        <taxon>Metazoa</taxon>
        <taxon>Ecdysozoa</taxon>
        <taxon>Nematoda</taxon>
        <taxon>Chromadorea</taxon>
        <taxon>Rhabditida</taxon>
        <taxon>Rhabditina</taxon>
        <taxon>Rhabditomorpha</taxon>
        <taxon>Rhabditoidea</taxon>
        <taxon>Rhabditidae</taxon>
        <taxon>Mesorhabditinae</taxon>
        <taxon>Mesorhabditis</taxon>
    </lineage>
</organism>